<dbReference type="PANTHER" id="PTHR31744:SF216">
    <property type="entry name" value="NAC TRANSCRIPTION FACTOR"/>
    <property type="match status" value="1"/>
</dbReference>
<evidence type="ECO:0000256" key="3">
    <source>
        <dbReference type="ARBA" id="ARBA00022692"/>
    </source>
</evidence>
<evidence type="ECO:0000256" key="8">
    <source>
        <dbReference type="ARBA" id="ARBA00023159"/>
    </source>
</evidence>
<dbReference type="GO" id="GO:0005634">
    <property type="term" value="C:nucleus"/>
    <property type="evidence" value="ECO:0007669"/>
    <property type="project" value="UniProtKB-SubCell"/>
</dbReference>
<comment type="subcellular location">
    <subcellularLocation>
        <location evidence="2">Membrane</location>
        <topology evidence="2">Single-pass membrane protein</topology>
    </subcellularLocation>
    <subcellularLocation>
        <location evidence="1">Nucleus</location>
    </subcellularLocation>
</comment>
<dbReference type="Pfam" id="PF02365">
    <property type="entry name" value="NAM"/>
    <property type="match status" value="1"/>
</dbReference>
<keyword evidence="5" id="KW-0805">Transcription regulation</keyword>
<dbReference type="EMBL" id="GHES01028787">
    <property type="protein sequence ID" value="MPA59346.1"/>
    <property type="molecule type" value="Transcribed_RNA"/>
</dbReference>
<keyword evidence="3 12" id="KW-0812">Transmembrane</keyword>
<accession>A0A5B7AU36</accession>
<keyword evidence="4 12" id="KW-1133">Transmembrane helix</keyword>
<dbReference type="SUPFAM" id="SSF101941">
    <property type="entry name" value="NAC domain"/>
    <property type="match status" value="1"/>
</dbReference>
<dbReference type="AlphaFoldDB" id="A0A5B7AU36"/>
<evidence type="ECO:0000256" key="12">
    <source>
        <dbReference type="SAM" id="Phobius"/>
    </source>
</evidence>
<dbReference type="GO" id="GO:0016020">
    <property type="term" value="C:membrane"/>
    <property type="evidence" value="ECO:0007669"/>
    <property type="project" value="UniProtKB-SubCell"/>
</dbReference>
<feature type="domain" description="NAC" evidence="13">
    <location>
        <begin position="16"/>
        <end position="166"/>
    </location>
</feature>
<dbReference type="GO" id="GO:0006355">
    <property type="term" value="P:regulation of DNA-templated transcription"/>
    <property type="evidence" value="ECO:0007669"/>
    <property type="project" value="InterPro"/>
</dbReference>
<evidence type="ECO:0000256" key="5">
    <source>
        <dbReference type="ARBA" id="ARBA00023015"/>
    </source>
</evidence>
<evidence type="ECO:0000256" key="10">
    <source>
        <dbReference type="ARBA" id="ARBA00023242"/>
    </source>
</evidence>
<keyword evidence="7 12" id="KW-0472">Membrane</keyword>
<dbReference type="InterPro" id="IPR003441">
    <property type="entry name" value="NAC-dom"/>
</dbReference>
<keyword evidence="9" id="KW-0804">Transcription</keyword>
<sequence>MKLLDLSPCLGDEDFWPPGFRFHPTDEELVLYYLKRKICRRRLKLDIIGETDVYKWDPEDLPGQSKLKTGDRQWFFFSPRDRKYPNGARSNRATGHGYWKATGKDRTITYNSRLVGVKKTLVFYKGRAPTGERTDWVMHEYTLDEEELKRCQAVQDYYALYKVFKKSGPGPKNGEQYGAPFKEEEWADDEHSNFNDFGLLENSVKQVNAVTTVDVVINRANGQVQSLSNDLEEFMNRIAEEQPVFVQPLAVDYAHALQQAVGEKETQSTIVDPSLREGNLPERSTVLHPSSQQCDVQASFDLTQSATSKLQSYEVPEVTSAPNICEQQPHVPEEDFLNDFIEMDDLIGPEPTIQNIGNPVENLQFEEIDGLSEFDLYHDAAMFLCDMGPVDPSSVSRPCLDNLENEVVNPVSHSYLNNLENGAVNQVSHLYLNNLGNDMGSLLDCQLQPCSNDANWNSSQLWMHDQESSVFATAESDQGTIPQPSGVVYAGNSANPPTGGNQNQSSEGDDGTESWFSSALWAFVESIPTTPASASESALVNRAFERMSSFSRVRINSGNTHAIAGNPTATVRRSCKYNRGFFCFSVLGMVCAILCWLIGTSVKVLGRFISS</sequence>
<gene>
    <name evidence="14" type="ORF">Din_028787</name>
</gene>
<feature type="transmembrane region" description="Helical" evidence="12">
    <location>
        <begin position="579"/>
        <end position="599"/>
    </location>
</feature>
<evidence type="ECO:0000256" key="4">
    <source>
        <dbReference type="ARBA" id="ARBA00022989"/>
    </source>
</evidence>
<dbReference type="PROSITE" id="PS51005">
    <property type="entry name" value="NAC"/>
    <property type="match status" value="1"/>
</dbReference>
<dbReference type="InterPro" id="IPR036093">
    <property type="entry name" value="NAC_dom_sf"/>
</dbReference>
<evidence type="ECO:0000256" key="6">
    <source>
        <dbReference type="ARBA" id="ARBA00023125"/>
    </source>
</evidence>
<feature type="region of interest" description="Disordered" evidence="11">
    <location>
        <begin position="490"/>
        <end position="513"/>
    </location>
</feature>
<proteinExistence type="predicted"/>
<name>A0A5B7AU36_DAVIN</name>
<evidence type="ECO:0000256" key="7">
    <source>
        <dbReference type="ARBA" id="ARBA00023136"/>
    </source>
</evidence>
<evidence type="ECO:0000256" key="1">
    <source>
        <dbReference type="ARBA" id="ARBA00004123"/>
    </source>
</evidence>
<reference evidence="14" key="1">
    <citation type="submission" date="2019-08" db="EMBL/GenBank/DDBJ databases">
        <title>Reference gene set and small RNA set construction with multiple tissues from Davidia involucrata Baill.</title>
        <authorList>
            <person name="Yang H."/>
            <person name="Zhou C."/>
            <person name="Li G."/>
            <person name="Wang J."/>
            <person name="Gao P."/>
            <person name="Wang M."/>
            <person name="Wang R."/>
            <person name="Zhao Y."/>
        </authorList>
    </citation>
    <scope>NUCLEOTIDE SEQUENCE</scope>
    <source>
        <tissue evidence="14">Mixed with DoveR01_LX</tissue>
    </source>
</reference>
<protein>
    <recommendedName>
        <fullName evidence="13">NAC domain-containing protein</fullName>
    </recommendedName>
</protein>
<keyword evidence="10" id="KW-0539">Nucleus</keyword>
<keyword evidence="8" id="KW-0010">Activator</keyword>
<dbReference type="PANTHER" id="PTHR31744">
    <property type="entry name" value="PROTEIN CUP-SHAPED COTYLEDON 2-RELATED"/>
    <property type="match status" value="1"/>
</dbReference>
<dbReference type="FunFam" id="2.170.150.80:FF:000002">
    <property type="entry name" value="Nac domain-containing protein 86"/>
    <property type="match status" value="1"/>
</dbReference>
<dbReference type="GO" id="GO:0000976">
    <property type="term" value="F:transcription cis-regulatory region binding"/>
    <property type="evidence" value="ECO:0007669"/>
    <property type="project" value="UniProtKB-ARBA"/>
</dbReference>
<evidence type="ECO:0000259" key="13">
    <source>
        <dbReference type="PROSITE" id="PS51005"/>
    </source>
</evidence>
<evidence type="ECO:0000256" key="2">
    <source>
        <dbReference type="ARBA" id="ARBA00004167"/>
    </source>
</evidence>
<evidence type="ECO:0000313" key="14">
    <source>
        <dbReference type="EMBL" id="MPA59346.1"/>
    </source>
</evidence>
<evidence type="ECO:0000256" key="11">
    <source>
        <dbReference type="SAM" id="MobiDB-lite"/>
    </source>
</evidence>
<organism evidence="14">
    <name type="scientific">Davidia involucrata</name>
    <name type="common">Dove tree</name>
    <dbReference type="NCBI Taxonomy" id="16924"/>
    <lineage>
        <taxon>Eukaryota</taxon>
        <taxon>Viridiplantae</taxon>
        <taxon>Streptophyta</taxon>
        <taxon>Embryophyta</taxon>
        <taxon>Tracheophyta</taxon>
        <taxon>Spermatophyta</taxon>
        <taxon>Magnoliopsida</taxon>
        <taxon>eudicotyledons</taxon>
        <taxon>Gunneridae</taxon>
        <taxon>Pentapetalae</taxon>
        <taxon>asterids</taxon>
        <taxon>Cornales</taxon>
        <taxon>Nyssaceae</taxon>
        <taxon>Davidia</taxon>
    </lineage>
</organism>
<dbReference type="Gene3D" id="2.170.150.80">
    <property type="entry name" value="NAC domain"/>
    <property type="match status" value="1"/>
</dbReference>
<feature type="compositionally biased region" description="Polar residues" evidence="11">
    <location>
        <begin position="492"/>
        <end position="506"/>
    </location>
</feature>
<evidence type="ECO:0000256" key="9">
    <source>
        <dbReference type="ARBA" id="ARBA00023163"/>
    </source>
</evidence>
<keyword evidence="6" id="KW-0238">DNA-binding</keyword>